<sequence>MYACETCFNFLQTIYNKKQMKKIIKISMENTENIQCMSSYHKKLVDSFKT</sequence>
<organism evidence="1 2">
    <name type="scientific">Candidatus Nitrosocosmicus franklandianus</name>
    <dbReference type="NCBI Taxonomy" id="1798806"/>
    <lineage>
        <taxon>Archaea</taxon>
        <taxon>Nitrososphaerota</taxon>
        <taxon>Nitrososphaeria</taxon>
        <taxon>Nitrososphaerales</taxon>
        <taxon>Nitrososphaeraceae</taxon>
        <taxon>Candidatus Nitrosocosmicus</taxon>
    </lineage>
</organism>
<evidence type="ECO:0000313" key="1">
    <source>
        <dbReference type="EMBL" id="VFJ15349.1"/>
    </source>
</evidence>
<gene>
    <name evidence="1" type="ORF">NFRAN_3026</name>
</gene>
<dbReference type="Proteomes" id="UP000294299">
    <property type="component" value="Chromosome NFRAN"/>
</dbReference>
<evidence type="ECO:0000313" key="2">
    <source>
        <dbReference type="Proteomes" id="UP000294299"/>
    </source>
</evidence>
<protein>
    <submittedName>
        <fullName evidence="1">Uncharacterized protein</fullName>
    </submittedName>
</protein>
<proteinExistence type="predicted"/>
<accession>A0A484IKB9</accession>
<keyword evidence="2" id="KW-1185">Reference proteome</keyword>
<name>A0A484IKB9_9ARCH</name>
<dbReference type="KEGG" id="nfn:NFRAN_3026"/>
<dbReference type="AlphaFoldDB" id="A0A484IKB9"/>
<reference evidence="1 2" key="1">
    <citation type="submission" date="2019-02" db="EMBL/GenBank/DDBJ databases">
        <authorList>
            <person name="Lehtovirta-Morley E L."/>
        </authorList>
    </citation>
    <scope>NUCLEOTIDE SEQUENCE [LARGE SCALE GENOMIC DNA]</scope>
    <source>
        <strain evidence="1">NFRAN1</strain>
    </source>
</reference>
<dbReference type="EMBL" id="LR216287">
    <property type="protein sequence ID" value="VFJ15349.1"/>
    <property type="molecule type" value="Genomic_DNA"/>
</dbReference>